<feature type="domain" description="Protein kinase" evidence="8">
    <location>
        <begin position="17"/>
        <end position="295"/>
    </location>
</feature>
<dbReference type="Pfam" id="PF00042">
    <property type="entry name" value="Globin"/>
    <property type="match status" value="1"/>
</dbReference>
<gene>
    <name evidence="10" type="ORF">DB30_00726</name>
</gene>
<evidence type="ECO:0000259" key="7">
    <source>
        <dbReference type="PROSITE" id="PS01033"/>
    </source>
</evidence>
<dbReference type="PANTHER" id="PTHR43289:SF34">
    <property type="entry name" value="SERINE_THREONINE-PROTEIN KINASE YBDM-RELATED"/>
    <property type="match status" value="1"/>
</dbReference>
<dbReference type="GO" id="GO:0004674">
    <property type="term" value="F:protein serine/threonine kinase activity"/>
    <property type="evidence" value="ECO:0007669"/>
    <property type="project" value="TreeGrafter"/>
</dbReference>
<dbReference type="SUPFAM" id="SSF46458">
    <property type="entry name" value="Globin-like"/>
    <property type="match status" value="1"/>
</dbReference>
<dbReference type="InterPro" id="IPR017441">
    <property type="entry name" value="Protein_kinase_ATP_BS"/>
</dbReference>
<dbReference type="CDD" id="cd12131">
    <property type="entry name" value="HGbI-like"/>
    <property type="match status" value="1"/>
</dbReference>
<evidence type="ECO:0000256" key="1">
    <source>
        <dbReference type="ARBA" id="ARBA00004167"/>
    </source>
</evidence>
<dbReference type="Gene3D" id="3.30.70.1230">
    <property type="entry name" value="Nucleotide cyclase"/>
    <property type="match status" value="1"/>
</dbReference>
<dbReference type="GO" id="GO:0051536">
    <property type="term" value="F:iron-sulfur cluster binding"/>
    <property type="evidence" value="ECO:0007669"/>
    <property type="project" value="InterPro"/>
</dbReference>
<dbReference type="SMR" id="A0A0C2D5I7"/>
<dbReference type="GO" id="GO:0016020">
    <property type="term" value="C:membrane"/>
    <property type="evidence" value="ECO:0007669"/>
    <property type="project" value="UniProtKB-SubCell"/>
</dbReference>
<dbReference type="Gene3D" id="3.30.200.20">
    <property type="entry name" value="Phosphorylase Kinase, domain 1"/>
    <property type="match status" value="1"/>
</dbReference>
<feature type="domain" description="Globin" evidence="7">
    <location>
        <begin position="643"/>
        <end position="777"/>
    </location>
</feature>
<dbReference type="InterPro" id="IPR012292">
    <property type="entry name" value="Globin/Proto"/>
</dbReference>
<dbReference type="CDD" id="cd00207">
    <property type="entry name" value="fer2"/>
    <property type="match status" value="1"/>
</dbReference>
<evidence type="ECO:0000259" key="9">
    <source>
        <dbReference type="PROSITE" id="PS51085"/>
    </source>
</evidence>
<dbReference type="InterPro" id="IPR011009">
    <property type="entry name" value="Kinase-like_dom_sf"/>
</dbReference>
<organism evidence="10 11">
    <name type="scientific">Enhygromyxa salina</name>
    <dbReference type="NCBI Taxonomy" id="215803"/>
    <lineage>
        <taxon>Bacteria</taxon>
        <taxon>Pseudomonadati</taxon>
        <taxon>Myxococcota</taxon>
        <taxon>Polyangia</taxon>
        <taxon>Nannocystales</taxon>
        <taxon>Nannocystaceae</taxon>
        <taxon>Enhygromyxa</taxon>
    </lineage>
</organism>
<dbReference type="InterPro" id="IPR012675">
    <property type="entry name" value="Beta-grasp_dom_sf"/>
</dbReference>
<dbReference type="EMBL" id="JMCC02000011">
    <property type="protein sequence ID" value="KIG18441.1"/>
    <property type="molecule type" value="Genomic_DNA"/>
</dbReference>
<sequence>MGLATQLQLGTVLGEDFKILRRLGEGGMGVVFAALQITTGHERAVKVMHAPFAVDARARARFEQEARIGARIKSDHVVQVVAAGVYERTHTPWLAMELLQGQDLERHIQTGGPLPLADAALVSGQIMHAIAAAHDVGVVHRDIKPENIFLSVSRVVGVPYMVKVLDFGIAKLRSSARSATVAVGTPGYMAPEQSQSSEDLSPAADVWSLGLLVFRMLTGRPFWRAMAEGLDMPQLWREMLIDPIPLASERAAETATQARLPPGFDEWFAACVEREPELRFQNARAAGVALNHLFRDAGVTNLSTQSGFNTPPSGLSAAILEVDSRTVTPGGTLAMSSADATLVGSSEVTRQSGAGLASYRVSFREPGERVVATAAEGDSLLDISLTAGLPHYHACGGQARCSTCRVVVLQGADQLSPRTTAEQKIAERRKWPETTRLACQARVYGPCMVKRLVVDPNDASLADIRRTTEGGASRSQPSTTLMLRLDGIDEVLADGFPDDAIHVLERCLAPLEELLADNGGRMAGFDGTSAIAAFELGEDGVRRALRVALRAAARIRRLNPYLLKHFGAQVGVAAGLGSGILLEGKATTETSTGRVLMGAAIRQARFACDLATRGQVLAPTALLRGQDLICGQGPRPRLSVVHDFAKSDVVFLVQSSFDRLGDKATAFAAAFYDELFEIHPAAIAAFEHTDMQRQQKMLVDTLAFAVRGLDDFGKIEVAVRELGERHVDYGATLQDYKFVGQALLTTLEKFLGDAFTPEAELAWREVYTTLVRTMNAQ</sequence>
<dbReference type="InterPro" id="IPR008271">
    <property type="entry name" value="Ser/Thr_kinase_AS"/>
</dbReference>
<dbReference type="InterPro" id="IPR000719">
    <property type="entry name" value="Prot_kinase_dom"/>
</dbReference>
<dbReference type="SUPFAM" id="SSF55073">
    <property type="entry name" value="Nucleotide cyclase"/>
    <property type="match status" value="1"/>
</dbReference>
<keyword evidence="2" id="KW-0808">Transferase</keyword>
<dbReference type="PROSITE" id="PS51085">
    <property type="entry name" value="2FE2S_FER_2"/>
    <property type="match status" value="1"/>
</dbReference>
<dbReference type="SUPFAM" id="SSF56112">
    <property type="entry name" value="Protein kinase-like (PK-like)"/>
    <property type="match status" value="1"/>
</dbReference>
<evidence type="ECO:0000256" key="6">
    <source>
        <dbReference type="PROSITE-ProRule" id="PRU10141"/>
    </source>
</evidence>
<dbReference type="InterPro" id="IPR036010">
    <property type="entry name" value="2Fe-2S_ferredoxin-like_sf"/>
</dbReference>
<dbReference type="PROSITE" id="PS01033">
    <property type="entry name" value="GLOBIN"/>
    <property type="match status" value="1"/>
</dbReference>
<evidence type="ECO:0000256" key="4">
    <source>
        <dbReference type="ARBA" id="ARBA00022777"/>
    </source>
</evidence>
<feature type="binding site" evidence="6">
    <location>
        <position position="46"/>
    </location>
    <ligand>
        <name>ATP</name>
        <dbReference type="ChEBI" id="CHEBI:30616"/>
    </ligand>
</feature>
<evidence type="ECO:0000313" key="11">
    <source>
        <dbReference type="Proteomes" id="UP000031599"/>
    </source>
</evidence>
<dbReference type="AlphaFoldDB" id="A0A0C2D5I7"/>
<evidence type="ECO:0000256" key="5">
    <source>
        <dbReference type="ARBA" id="ARBA00022840"/>
    </source>
</evidence>
<dbReference type="PANTHER" id="PTHR43289">
    <property type="entry name" value="MITOGEN-ACTIVATED PROTEIN KINASE KINASE KINASE 20-RELATED"/>
    <property type="match status" value="1"/>
</dbReference>
<dbReference type="SUPFAM" id="SSF54292">
    <property type="entry name" value="2Fe-2S ferredoxin-like"/>
    <property type="match status" value="1"/>
</dbReference>
<accession>A0A0C2D5I7</accession>
<dbReference type="Pfam" id="PF00069">
    <property type="entry name" value="Pkinase"/>
    <property type="match status" value="1"/>
</dbReference>
<comment type="subcellular location">
    <subcellularLocation>
        <location evidence="1">Membrane</location>
        <topology evidence="1">Single-pass membrane protein</topology>
    </subcellularLocation>
</comment>
<keyword evidence="4" id="KW-0418">Kinase</keyword>
<dbReference type="InterPro" id="IPR000971">
    <property type="entry name" value="Globin"/>
</dbReference>
<dbReference type="Pfam" id="PF00111">
    <property type="entry name" value="Fer2"/>
    <property type="match status" value="1"/>
</dbReference>
<proteinExistence type="predicted"/>
<dbReference type="PROSITE" id="PS50011">
    <property type="entry name" value="PROTEIN_KINASE_DOM"/>
    <property type="match status" value="1"/>
</dbReference>
<reference evidence="10 11" key="1">
    <citation type="submission" date="2014-12" db="EMBL/GenBank/DDBJ databases">
        <title>Genome assembly of Enhygromyxa salina DSM 15201.</title>
        <authorList>
            <person name="Sharma G."/>
            <person name="Subramanian S."/>
        </authorList>
    </citation>
    <scope>NUCLEOTIDE SEQUENCE [LARGE SCALE GENOMIC DNA]</scope>
    <source>
        <strain evidence="10 11">DSM 15201</strain>
    </source>
</reference>
<keyword evidence="5 6" id="KW-0067">ATP-binding</keyword>
<dbReference type="GO" id="GO:0005524">
    <property type="term" value="F:ATP binding"/>
    <property type="evidence" value="ECO:0007669"/>
    <property type="project" value="UniProtKB-UniRule"/>
</dbReference>
<dbReference type="InterPro" id="IPR001041">
    <property type="entry name" value="2Fe-2S_ferredoxin-type"/>
</dbReference>
<dbReference type="RefSeq" id="WP_052547062.1">
    <property type="nucleotide sequence ID" value="NZ_JMCC02000011.1"/>
</dbReference>
<evidence type="ECO:0000256" key="2">
    <source>
        <dbReference type="ARBA" id="ARBA00022679"/>
    </source>
</evidence>
<dbReference type="Proteomes" id="UP000031599">
    <property type="component" value="Unassembled WGS sequence"/>
</dbReference>
<dbReference type="SMART" id="SM00220">
    <property type="entry name" value="S_TKc"/>
    <property type="match status" value="1"/>
</dbReference>
<name>A0A0C2D5I7_9BACT</name>
<dbReference type="GO" id="GO:0019825">
    <property type="term" value="F:oxygen binding"/>
    <property type="evidence" value="ECO:0007669"/>
    <property type="project" value="InterPro"/>
</dbReference>
<dbReference type="Gene3D" id="1.10.510.10">
    <property type="entry name" value="Transferase(Phosphotransferase) domain 1"/>
    <property type="match status" value="1"/>
</dbReference>
<dbReference type="PROSITE" id="PS00107">
    <property type="entry name" value="PROTEIN_KINASE_ATP"/>
    <property type="match status" value="1"/>
</dbReference>
<evidence type="ECO:0000259" key="8">
    <source>
        <dbReference type="PROSITE" id="PS50011"/>
    </source>
</evidence>
<dbReference type="Gene3D" id="3.10.20.30">
    <property type="match status" value="1"/>
</dbReference>
<feature type="domain" description="2Fe-2S ferredoxin-type" evidence="9">
    <location>
        <begin position="359"/>
        <end position="460"/>
    </location>
</feature>
<protein>
    <submittedName>
        <fullName evidence="10">Putative bacterial hemeoglobin</fullName>
    </submittedName>
</protein>
<dbReference type="CDD" id="cd14014">
    <property type="entry name" value="STKc_PknB_like"/>
    <property type="match status" value="1"/>
</dbReference>
<keyword evidence="3 6" id="KW-0547">Nucleotide-binding</keyword>
<dbReference type="InterPro" id="IPR029787">
    <property type="entry name" value="Nucleotide_cyclase"/>
</dbReference>
<evidence type="ECO:0000313" key="10">
    <source>
        <dbReference type="EMBL" id="KIG18441.1"/>
    </source>
</evidence>
<comment type="caution">
    <text evidence="10">The sequence shown here is derived from an EMBL/GenBank/DDBJ whole genome shotgun (WGS) entry which is preliminary data.</text>
</comment>
<evidence type="ECO:0000256" key="3">
    <source>
        <dbReference type="ARBA" id="ARBA00022741"/>
    </source>
</evidence>
<dbReference type="GO" id="GO:0020037">
    <property type="term" value="F:heme binding"/>
    <property type="evidence" value="ECO:0007669"/>
    <property type="project" value="InterPro"/>
</dbReference>
<dbReference type="Gene3D" id="1.10.490.10">
    <property type="entry name" value="Globins"/>
    <property type="match status" value="1"/>
</dbReference>
<dbReference type="PROSITE" id="PS00108">
    <property type="entry name" value="PROTEIN_KINASE_ST"/>
    <property type="match status" value="1"/>
</dbReference>
<dbReference type="InterPro" id="IPR009050">
    <property type="entry name" value="Globin-like_sf"/>
</dbReference>